<evidence type="ECO:0000256" key="12">
    <source>
        <dbReference type="ARBA" id="ARBA00022595"/>
    </source>
</evidence>
<feature type="region of interest" description="Fusion peptide" evidence="32">
    <location>
        <begin position="495"/>
        <end position="515"/>
    </location>
</feature>
<keyword evidence="31 32" id="KW-1160">Virus entry into host cell</keyword>
<proteinExistence type="inferred from homology"/>
<feature type="domain" description="Retroviral envelope protein GP41-like" evidence="36">
    <location>
        <begin position="513"/>
        <end position="703"/>
    </location>
</feature>
<feature type="disulfide bond" evidence="32">
    <location>
        <begin position="581"/>
        <end position="587"/>
    </location>
</feature>
<feature type="coiled-coil region" evidence="32">
    <location>
        <begin position="616"/>
        <end position="650"/>
    </location>
</feature>
<dbReference type="Gene3D" id="2.170.40.20">
    <property type="entry name" value="Human immunodeficiency virus 1, Gp160, envelope glycoprotein"/>
    <property type="match status" value="2"/>
</dbReference>
<feature type="region of interest" description="CD4-binding loop" evidence="32">
    <location>
        <begin position="357"/>
        <end position="367"/>
    </location>
</feature>
<evidence type="ECO:0000256" key="3">
    <source>
        <dbReference type="ARBA" id="ARBA00004505"/>
    </source>
</evidence>
<feature type="chain" id="PRO_5023427302" description="Envelope glycoprotein gp160" evidence="32">
    <location>
        <begin position="30"/>
        <end position="839"/>
    </location>
</feature>
<keyword evidence="14 32" id="KW-0812">Transmembrane</keyword>
<organism evidence="37">
    <name type="scientific">Human immunodeficiency virus type 1</name>
    <name type="common">HIV-1</name>
    <dbReference type="NCBI Taxonomy" id="11676"/>
    <lineage>
        <taxon>Viruses</taxon>
        <taxon>Riboviria</taxon>
        <taxon>Pararnavirae</taxon>
        <taxon>Artverviricota</taxon>
        <taxon>Revtraviricetes</taxon>
        <taxon>Ortervirales</taxon>
        <taxon>Retroviridae</taxon>
        <taxon>Orthoretrovirinae</taxon>
        <taxon>Lentivirus</taxon>
        <taxon>Lentivirus humimdef1</taxon>
    </lineage>
</organism>
<dbReference type="FunFam" id="1.10.287.210:FF:000001">
    <property type="entry name" value="Envelope glycoprotein gp160"/>
    <property type="match status" value="1"/>
</dbReference>
<comment type="miscellaneous">
    <text evidence="32">Inhibitors targeting HIV-1 viral envelope proteins are used as antiretroviral drugs. Attachment of virions to the cell surface via non-specific interactions and CD4 binding can be blocked by inhibitors that include cyanovirin-N, cyclotriazadisulfonamide analogs, PRO 2000, TNX 355 and PRO 542. In addition, BMS 806 can block CD4-induced conformational changes. Env interactions with the coreceptor molecules can be targeted by CCR5 antagonists including SCH-D, maraviroc (UK 427857) and aplaviroc (GW 873140), and the CXCR4 antagonist AMD 070. Fusion of viral and cellular membranes can be inhibited by peptides such as enfuvirtide and tifuvirtide (T 1249). Resistance to inhibitors associated with mutations in Env are observed. Most of the time, single mutations confer only a modest reduction in drug susceptibility. Combination of several mutations is usually required to develop a high-level drug resistance.</text>
</comment>
<keyword evidence="18 32" id="KW-0946">Virion</keyword>
<keyword evidence="21 32" id="KW-1164">Virus endocytosis by host</keyword>
<keyword evidence="25 32" id="KW-0472">Membrane</keyword>
<dbReference type="GO" id="GO:0019031">
    <property type="term" value="C:viral envelope"/>
    <property type="evidence" value="ECO:0007669"/>
    <property type="project" value="UniProtKB-KW"/>
</dbReference>
<feature type="region of interest" description="Immunosuppression" evidence="32">
    <location>
        <begin position="557"/>
        <end position="575"/>
    </location>
</feature>
<evidence type="ECO:0000256" key="14">
    <source>
        <dbReference type="ARBA" id="ARBA00022692"/>
    </source>
</evidence>
<feature type="chain" id="PRO_5023427303" description="Transmembrane protein gp41" evidence="32">
    <location>
        <begin position="495"/>
        <end position="839"/>
    </location>
</feature>
<comment type="subunit">
    <text evidence="32">The mature envelope protein (Env) consists of a homotrimer of non-covalently associated gp120-gp41 heterodimers. The resulting complex protrudes from the virus surface as a spike. There seems to be as few as 10 spikes on the average virion. Surface protein gp120 interacts with host CD4, CCR5 and CXCR4. Gp120 also interacts with the C-type lectins CD209/DC-SIGN and CLEC4M/DC-SIGNR (collectively referred to as DC-SIGN(R)). Gp120 and gp41 interact with GalCer. Gp120 interacts with host ITGA4/ITGB7 complex; on CD4+ T-cells, this interaction results in rapid activation of integrin ITGAL/LFA-1, which facilitates efficient cell-to-cell spreading of HIV-1. Gp120 interacts with cell-associated heparan sulfate; this interaction increases virus infectivity on permissive cells and may be involved in infection of CD4- cells.</text>
</comment>
<dbReference type="InterPro" id="IPR000328">
    <property type="entry name" value="GP41-like"/>
</dbReference>
<feature type="short sequence motif" description="YXXL motif; contains endocytosis signal" evidence="32">
    <location>
        <begin position="695"/>
        <end position="698"/>
    </location>
</feature>
<evidence type="ECO:0000256" key="27">
    <source>
        <dbReference type="ARBA" id="ARBA00023157"/>
    </source>
</evidence>
<keyword evidence="12 32" id="KW-1162">Viral penetration into host cytoplasm</keyword>
<evidence type="ECO:0000256" key="31">
    <source>
        <dbReference type="ARBA" id="ARBA00023296"/>
    </source>
</evidence>
<feature type="site" description="Cleavage; by host furin" evidence="32">
    <location>
        <begin position="494"/>
        <end position="495"/>
    </location>
</feature>
<dbReference type="GO" id="GO:0019082">
    <property type="term" value="P:viral protein processing"/>
    <property type="evidence" value="ECO:0007669"/>
    <property type="project" value="UniProtKB-UniRule"/>
</dbReference>
<evidence type="ECO:0000256" key="28">
    <source>
        <dbReference type="ARBA" id="ARBA00023180"/>
    </source>
</evidence>
<comment type="miscellaneous">
    <text evidence="32">HIV-1 lineages are divided in three main groups, M (for Major), O (for Outlier), and N (for New, or Non-M, Non-O). The vast majority of strains found worldwide belong to the group M. Group O seems to be endemic to and largely confined to Cameroon and neighboring countries in West Central Africa, where these viruses represent a small minority of HIV-1 strains. The group N is represented by a limited number of isolates from Cameroonian persons. The group M is further subdivided in 9 clades or subtypes (A to D, F to H, J and K).</text>
</comment>
<evidence type="ECO:0000256" key="18">
    <source>
        <dbReference type="ARBA" id="ARBA00022844"/>
    </source>
</evidence>
<dbReference type="Pfam" id="PF00517">
    <property type="entry name" value="GP41"/>
    <property type="match status" value="1"/>
</dbReference>
<dbReference type="GO" id="GO:0020002">
    <property type="term" value="C:host cell plasma membrane"/>
    <property type="evidence" value="ECO:0007669"/>
    <property type="project" value="UniProtKB-SubCell"/>
</dbReference>
<dbReference type="SUPFAM" id="SSF58069">
    <property type="entry name" value="Virus ectodomain"/>
    <property type="match status" value="1"/>
</dbReference>
<comment type="PTM">
    <text evidence="32">Palmitoylation of the transmembrane protein and of Env polyprotein (prior to its proteolytic cleavage) is essential for their association with host cell membrane lipid rafts. Palmitoylation is therefore required for envelope trafficking to classical lipid rafts, but not for viral replication.</text>
</comment>
<evidence type="ECO:0000256" key="20">
    <source>
        <dbReference type="ARBA" id="ARBA00022879"/>
    </source>
</evidence>
<evidence type="ECO:0000256" key="24">
    <source>
        <dbReference type="ARBA" id="ARBA00023054"/>
    </source>
</evidence>
<dbReference type="GO" id="GO:0044175">
    <property type="term" value="C:host cell endosome membrane"/>
    <property type="evidence" value="ECO:0007669"/>
    <property type="project" value="UniProtKB-SubCell"/>
</dbReference>
<evidence type="ECO:0000256" key="26">
    <source>
        <dbReference type="ARBA" id="ARBA00023139"/>
    </source>
</evidence>
<dbReference type="EMBL" id="MK169843">
    <property type="protein sequence ID" value="QAR19867.1"/>
    <property type="molecule type" value="Genomic_RNA"/>
</dbReference>
<keyword evidence="29 32" id="KW-0899">Viral immunoevasion</keyword>
<comment type="domain">
    <text evidence="32 33">The 17 amino acids long immunosuppressive region is present in many retroviral envelope proteins. Synthetic peptides derived from this relatively conserved sequence inhibit immune function in vitro and in vivo.</text>
</comment>
<dbReference type="GO" id="GO:0019064">
    <property type="term" value="P:fusion of virus membrane with host plasma membrane"/>
    <property type="evidence" value="ECO:0007669"/>
    <property type="project" value="UniProtKB-UniRule"/>
</dbReference>
<dbReference type="GO" id="GO:1903911">
    <property type="term" value="P:positive regulation of receptor clustering"/>
    <property type="evidence" value="ECO:0007669"/>
    <property type="project" value="UniProtKB-UniRule"/>
</dbReference>
<comment type="domain">
    <text evidence="32">The CD4-binding region is targeted by the antibody b12.</text>
</comment>
<dbReference type="GO" id="GO:0055036">
    <property type="term" value="C:virion membrane"/>
    <property type="evidence" value="ECO:0007669"/>
    <property type="project" value="UniProtKB-SubCell"/>
</dbReference>
<feature type="domain" description="Human immunodeficiency virus 1 envelope glycoprotein Gp120" evidence="35">
    <location>
        <begin position="146"/>
        <end position="494"/>
    </location>
</feature>
<evidence type="ECO:0000256" key="13">
    <source>
        <dbReference type="ARBA" id="ARBA00022685"/>
    </source>
</evidence>
<evidence type="ECO:0000256" key="23">
    <source>
        <dbReference type="ARBA" id="ARBA00023046"/>
    </source>
</evidence>
<comment type="domain">
    <text evidence="32">The YXXL motif is involved in determining the exact site of viral release at the surface of infected mononuclear cells and promotes endocytosis. YXXL and di-leucine endocytosis motifs interact directly or indirectly with the clathrin adapter complexes, opperate independently, and their activities are not additive.</text>
</comment>
<keyword evidence="28 32" id="KW-0325">Glycoprotein</keyword>
<dbReference type="GO" id="GO:0075512">
    <property type="term" value="P:clathrin-dependent endocytosis of virus by host cell"/>
    <property type="evidence" value="ECO:0007669"/>
    <property type="project" value="UniProtKB-UniRule"/>
</dbReference>
<dbReference type="GO" id="GO:0016020">
    <property type="term" value="C:membrane"/>
    <property type="evidence" value="ECO:0007669"/>
    <property type="project" value="UniProtKB-UniRule"/>
</dbReference>
<comment type="function">
    <text evidence="32">Surface protein gp120: Attaches the virus to the host lymphoid cell by binding to the primary receptor CD4. This interaction induces a structural rearrangement creating a high affinity binding site for a chemokine coreceptor like CXCR4 and/or CCR5. Acts as a ligand for CD209/DC-SIGN and CLEC4M/DC-SIGNR, which are respectively found on dendritic cells (DCs), and on endothelial cells of liver sinusoids and lymph node sinuses. These interactions allow capture of viral particles at mucosal surfaces by these cells and subsequent transmission to permissive cells. HIV subverts the migration properties of dendritic cells to gain access to CD4+ T-cells in lymph nodes. Virus transmission to permissive T-cells occurs either in trans (without DCs infection, through viral capture and transmission), or in cis (following DCs productive infection, through the usual CD4-gp120 interaction), thereby inducing a robust infection. In trans infection, bound virions remain infectious over days and it is proposed that they are not degraded, but protected in non-lysosomal acidic organelles within the DCs close to the cell membrane thus contributing to the viral infectious potential during DCs' migration from the periphery to the lymphoid tissues. On arrival at lymphoid tissues, intact virions recycle back to DCs' cell surface allowing virus transmission to CD4+ T-cells.</text>
</comment>
<dbReference type="GO" id="GO:0039654">
    <property type="term" value="P:fusion of virus membrane with host endosome membrane"/>
    <property type="evidence" value="ECO:0007669"/>
    <property type="project" value="UniProtKB-UniRule"/>
</dbReference>
<dbReference type="GO" id="GO:0005198">
    <property type="term" value="F:structural molecule activity"/>
    <property type="evidence" value="ECO:0007669"/>
    <property type="project" value="UniProtKB-UniRule"/>
</dbReference>
<feature type="disulfide bond" evidence="32">
    <location>
        <begin position="224"/>
        <end position="235"/>
    </location>
</feature>
<accession>A0A410JF29</accession>
<dbReference type="HAMAP" id="MF_04083">
    <property type="entry name" value="HIV_ENV"/>
    <property type="match status" value="1"/>
</dbReference>
<keyword evidence="13 32" id="KW-0165">Cleavage on pair of basic residues</keyword>
<name>A0A410JF29_HV1</name>
<evidence type="ECO:0000256" key="4">
    <source>
        <dbReference type="ARBA" id="ARBA00004563"/>
    </source>
</evidence>
<evidence type="ECO:0000256" key="7">
    <source>
        <dbReference type="ARBA" id="ARBA00022506"/>
    </source>
</evidence>
<feature type="topological domain" description="Cytoplasmic" evidence="32">
    <location>
        <begin position="689"/>
        <end position="839"/>
    </location>
</feature>
<comment type="function">
    <text evidence="32">Transmembrane protein gp41: Acts as a class I viral fusion protein. Under the current model, the protein has at least 3 conformational states: pre-fusion native state, pre-hairpin intermediate state, and post-fusion hairpin state. During fusion of viral and target intracellular membranes, the coiled coil regions (heptad repeats) assume a trimer-of-hairpins structure, positioning the fusion peptide in close proximity to the C-terminal region of the ectodomain. The formation of this structure appears to drive apposition and subsequent fusion of viral and target cell membranes. Complete fusion occurs in host cell endosomes and is dynamin-dependent, however some lipid transfer might occur at the plasma membrane. The virus undergoes clathrin-dependent internalization long before endosomal fusion, thus minimizing the surface exposure of conserved viral epitopes during fusion and reducing the efficacy of inhibitors targeting these epitopes. Membranes fusion leads to delivery of the nucleocapsid into the cytoplasm.</text>
</comment>
<evidence type="ECO:0000259" key="36">
    <source>
        <dbReference type="Pfam" id="PF00517"/>
    </source>
</evidence>
<dbReference type="GO" id="GO:1903908">
    <property type="term" value="P:positive regulation of plasma membrane raft polarization"/>
    <property type="evidence" value="ECO:0007669"/>
    <property type="project" value="UniProtKB-UniRule"/>
</dbReference>
<comment type="domain">
    <text evidence="32">Some of the most genetically diverse regions of the viral genome are present in Env. They are called variable regions 1 through 5 (V1 through V5). Coreceptor usage of gp120 is determined mainly by the primary structure of the third variable region (V3) in the outer domain of gp120. The sequence of V3 determines which coreceptor, CCR5 and/or CXCR4 (corresponding to R5/macrophage, X4/T cell and R5X4/T cell and macrophage tropism), is used to trigger the fusion potential of the Env complex, and hence which cells the virus can infect. Binding to CCR5 involves a region adjacent in addition to V3.</text>
</comment>
<evidence type="ECO:0000256" key="15">
    <source>
        <dbReference type="ARBA" id="ARBA00022703"/>
    </source>
</evidence>
<keyword evidence="9 32" id="KW-1032">Host cell membrane</keyword>
<organismHost>
    <name type="scientific">Homo sapiens</name>
    <name type="common">Human</name>
    <dbReference type="NCBI Taxonomy" id="9606"/>
</organismHost>
<comment type="domain">
    <text evidence="32">The membrane proximal external region (MPER) present in gp41 is a tryptophan-rich region recognized by the antibodies 2F5, Z13, and 4E10. MPER seems to play a role in fusion.</text>
</comment>
<keyword evidence="7 32" id="KW-1168">Fusion of virus membrane with host membrane</keyword>
<dbReference type="FunFam" id="2.170.40.20:FF:000002">
    <property type="entry name" value="Envelope glycoprotein gp160"/>
    <property type="match status" value="1"/>
</dbReference>
<comment type="caution">
    <text evidence="32">Lacks conserved residue(s) required for the propagation of feature annotation.</text>
</comment>
<comment type="subcellular location">
    <molecule>Transmembrane protein gp41</molecule>
    <subcellularLocation>
        <location evidence="32">Virion membrane</location>
        <topology evidence="32">Single-pass type I membrane protein</topology>
    </subcellularLocation>
    <subcellularLocation>
        <location evidence="32">Host cell membrane</location>
        <topology evidence="32">Single-pass type I membrane protein</topology>
    </subcellularLocation>
    <subcellularLocation>
        <location evidence="32">Host endosome membrane</location>
        <topology evidence="32">Single-pass type I membrane protein</topology>
    </subcellularLocation>
    <text evidence="32">It is probably concentrated at the site of budding and incorporated into the virions possibly by contacts between the cytoplasmic tail of Env and the N-terminus of Gag.</text>
</comment>
<evidence type="ECO:0000256" key="10">
    <source>
        <dbReference type="ARBA" id="ARBA00022570"/>
    </source>
</evidence>
<keyword evidence="8 32" id="KW-1170">Fusion of virus membrane with host endosomal membrane</keyword>
<feature type="compositionally biased region" description="Basic and acidic residues" evidence="34">
    <location>
        <begin position="706"/>
        <end position="715"/>
    </location>
</feature>
<keyword evidence="10 32" id="KW-1165">Clathrin-mediated endocytosis of virus by host</keyword>
<dbReference type="CDD" id="cd09909">
    <property type="entry name" value="HIV-1-like_HR1-HR2"/>
    <property type="match status" value="1"/>
</dbReference>
<feature type="disulfide bond" evidence="32">
    <location>
        <begin position="51"/>
        <end position="71"/>
    </location>
</feature>
<feature type="region of interest" description="Disordered" evidence="34">
    <location>
        <begin position="698"/>
        <end position="727"/>
    </location>
</feature>
<evidence type="ECO:0000256" key="25">
    <source>
        <dbReference type="ARBA" id="ARBA00023136"/>
    </source>
</evidence>
<comment type="PTM">
    <text evidence="32">Highly glycosylated by host. The high number of glycan on the protein is reffered to as 'glycan shield' because it contributes to hide protein sequence from adaptive immune system.</text>
</comment>
<evidence type="ECO:0000259" key="35">
    <source>
        <dbReference type="Pfam" id="PF00516"/>
    </source>
</evidence>
<evidence type="ECO:0000256" key="22">
    <source>
        <dbReference type="ARBA" id="ARBA00022989"/>
    </source>
</evidence>
<evidence type="ECO:0000256" key="16">
    <source>
        <dbReference type="ARBA" id="ARBA00022729"/>
    </source>
</evidence>
<evidence type="ECO:0000256" key="30">
    <source>
        <dbReference type="ARBA" id="ARBA00023288"/>
    </source>
</evidence>
<keyword evidence="27 32" id="KW-1015">Disulfide bond</keyword>
<evidence type="ECO:0000256" key="32">
    <source>
        <dbReference type="HAMAP-Rule" id="MF_04083"/>
    </source>
</evidence>
<comment type="subcellular location">
    <molecule>Surface protein gp120</molecule>
    <subcellularLocation>
        <location evidence="32">Virion membrane</location>
        <topology evidence="32">Peripheral membrane protein</topology>
    </subcellularLocation>
    <subcellularLocation>
        <location evidence="32">Host cell membrane</location>
        <topology evidence="32">Peripheral membrane protein</topology>
    </subcellularLocation>
    <subcellularLocation>
        <location evidence="32">Host endosome membrane</location>
        <topology evidence="32">Single-pass type I membrane protein</topology>
    </subcellularLocation>
    <text evidence="32">The surface protein is not anchored to the viral envelope, but associates with the extravirion surface through its binding to TM. It is probably concentrated at the site of budding and incorporated into the virions possibly by contacts between the cytoplasmic tail of Env and the N-terminus of Gag.</text>
</comment>
<dbReference type="InterPro" id="IPR036377">
    <property type="entry name" value="Gp120_core_sf"/>
</dbReference>
<feature type="disulfide bond" evidence="32">
    <location>
        <begin position="214"/>
        <end position="243"/>
    </location>
</feature>
<evidence type="ECO:0000256" key="8">
    <source>
        <dbReference type="ARBA" id="ARBA00022510"/>
    </source>
</evidence>
<dbReference type="GO" id="GO:0052031">
    <property type="term" value="P:symbiont-mediated perturbation of host defense response"/>
    <property type="evidence" value="ECO:0007669"/>
    <property type="project" value="UniProtKB-UniRule"/>
</dbReference>
<keyword evidence="30 32" id="KW-0449">Lipoprotein</keyword>
<dbReference type="InterPro" id="IPR037527">
    <property type="entry name" value="Gp160"/>
</dbReference>
<evidence type="ECO:0000256" key="1">
    <source>
        <dbReference type="ARBA" id="ARBA00004402"/>
    </source>
</evidence>
<keyword evidence="23 32" id="KW-1039">Host endosome</keyword>
<sequence length="839" mass="95010">MTVMGIRKNYLWRWGMMLLGLLMLCSAAAQLWVTVYYGVPVWREANPTLFCASDAKAYDTEVHNVWATHACVPTDPNPQEVKLENVTEYFNMWNNSMVEQMHEDIISLWDQSLKPCVKLTPLCVTLNCTDVNNSTRKDNSTVENPGEIKNCSFNITAGVRDKVNKEYAFFYKYDVVPIGDENDNTSYRLTSCNTSVITQTCPKVTFEPIPIHYCAPAGYAILKCNDKRFNGTGPCTNVSTVQCTHGIKPVVSTQLLLNGSLAEEGVVIRSENFTNNAKNIIVQLNESVAINCIRPNNNTRKSIHIGPGRAFYAAGDIIGNIRQAHCNINASRWNETLERIKAKLKEQFNKTIKFNQSSGGDPEITMHSVNCGGEFFYCNTTPLFNETIKNDTGNIILQCRIKQIINMWQEVGKAMYAPPIPGQIRCVSNITGLILTRDGGDNNGDNNTEVFRPGGGDMRDNWRSELYKYKVVQIEPLGVAPTTARRRVVQREKRAVTFGALFLGFLGAAGSTMGAASMTLTVQARQLLSGIVQQQNNLLRAIEAQQHMLQLTVWGIKQLQARVLAVERYLRDQQILGIWGCSGKLICTTSVPWNSSWSNKSLDIIWQNMTWMQWDKEISKYSRTIYNLLEESQNQQEKNEQELLALDKWDSLWSWFSISNWLWYIKIFIMIIGGLIGLRIVFTVLSIVNRVRQGYSPLSFQTHPPAQREPDRPGGTEEEGGERDRDRSGRLVDGLLALIWIDLRSLCNFSYHRLRDLVLIAARTVELLGRRGWEALKYWWNLLKYWSQEIKNSAVSLLNATAIVVAEGTDRIIEGLHRAGRAILRIPTRIRQGLERALV</sequence>
<dbReference type="Gene3D" id="1.10.287.210">
    <property type="match status" value="1"/>
</dbReference>
<evidence type="ECO:0000256" key="11">
    <source>
        <dbReference type="ARBA" id="ARBA00022581"/>
    </source>
</evidence>
<evidence type="ECO:0000256" key="9">
    <source>
        <dbReference type="ARBA" id="ARBA00022511"/>
    </source>
</evidence>
<feature type="transmembrane region" description="Helical" evidence="33">
    <location>
        <begin position="661"/>
        <end position="688"/>
    </location>
</feature>
<protein>
    <recommendedName>
        <fullName evidence="32">Envelope glycoprotein gp160</fullName>
    </recommendedName>
    <alternativeName>
        <fullName evidence="32">Env polyprotein</fullName>
    </alternativeName>
    <component>
        <recommendedName>
            <fullName evidence="32">Surface protein gp120</fullName>
            <shortName evidence="32">SU</shortName>
        </recommendedName>
        <alternativeName>
            <fullName evidence="32">Glycoprotein 120</fullName>
            <shortName evidence="32">gp120</shortName>
        </alternativeName>
    </component>
    <component>
        <recommendedName>
            <fullName evidence="32">Transmembrane protein gp41</fullName>
            <shortName evidence="32">TM</shortName>
        </recommendedName>
        <alternativeName>
            <fullName evidence="32">Glycoprotein 41</fullName>
            <shortName evidence="32">gp41</shortName>
        </alternativeName>
    </component>
</protein>
<evidence type="ECO:0000256" key="21">
    <source>
        <dbReference type="ARBA" id="ARBA00022890"/>
    </source>
</evidence>
<comment type="similarity">
    <text evidence="32">Belongs to the HIV-1 env protein family.</text>
</comment>
<evidence type="ECO:0000256" key="29">
    <source>
        <dbReference type="ARBA" id="ARBA00023280"/>
    </source>
</evidence>
<dbReference type="InterPro" id="IPR000777">
    <property type="entry name" value="HIV1_Gp120"/>
</dbReference>
<evidence type="ECO:0000256" key="6">
    <source>
        <dbReference type="ARBA" id="ARBA00004650"/>
    </source>
</evidence>
<dbReference type="SUPFAM" id="SSF56502">
    <property type="entry name" value="gp120 core"/>
    <property type="match status" value="2"/>
</dbReference>
<feature type="lipid moiety-binding region" description="S-palmitoyl cysteine; by host" evidence="32">
    <location>
        <position position="747"/>
    </location>
</feature>
<keyword evidence="22 32" id="KW-1133">Transmembrane helix</keyword>
<evidence type="ECO:0000256" key="2">
    <source>
        <dbReference type="ARBA" id="ARBA00004433"/>
    </source>
</evidence>
<keyword evidence="26 32" id="KW-0564">Palmitate</keyword>
<evidence type="ECO:0000256" key="34">
    <source>
        <dbReference type="SAM" id="MobiDB-lite"/>
    </source>
</evidence>
<gene>
    <name evidence="32 37" type="primary">env</name>
</gene>
<feature type="domain" description="Human immunodeficiency virus 1 envelope glycoprotein Gp120" evidence="35">
    <location>
        <begin position="31"/>
        <end position="140"/>
    </location>
</feature>
<dbReference type="Pfam" id="PF00516">
    <property type="entry name" value="GP120"/>
    <property type="match status" value="2"/>
</dbReference>
<keyword evidence="15 32" id="KW-0053">Apoptosis</keyword>
<evidence type="ECO:0000256" key="5">
    <source>
        <dbReference type="ARBA" id="ARBA00004578"/>
    </source>
</evidence>
<keyword evidence="24 32" id="KW-0175">Coiled coil</keyword>
<keyword evidence="17 32" id="KW-1161">Viral attachment to host cell</keyword>
<evidence type="ECO:0000256" key="19">
    <source>
        <dbReference type="ARBA" id="ARBA00022870"/>
    </source>
</evidence>
<keyword evidence="11 32" id="KW-0945">Host-virus interaction</keyword>
<keyword evidence="20 32" id="KW-0261">Viral envelope protein</keyword>
<feature type="region of interest" description="MPER; binding to GalCer" evidence="32">
    <location>
        <begin position="645"/>
        <end position="666"/>
    </location>
</feature>
<comment type="subcellular location">
    <subcellularLocation>
        <location evidence="3">Host cell membrane</location>
        <topology evidence="3">Peripheral membrane protein</topology>
    </subcellularLocation>
    <subcellularLocation>
        <location evidence="1">Host cell membrane</location>
        <topology evidence="1">Single-pass type I membrane protein</topology>
    </subcellularLocation>
    <subcellularLocation>
        <location evidence="2">Host endosome membrane</location>
        <topology evidence="2">Peripheral membrane protein</topology>
    </subcellularLocation>
    <subcellularLocation>
        <location evidence="5">Host endosome membrane</location>
        <topology evidence="5">Single-pass type I membrane protein</topology>
    </subcellularLocation>
    <subcellularLocation>
        <location evidence="6">Virion membrane</location>
        <topology evidence="6">Peripheral membrane protein</topology>
    </subcellularLocation>
    <subcellularLocation>
        <location evidence="4">Virion membrane</location>
        <topology evidence="4">Single-pass type I membrane protein</topology>
    </subcellularLocation>
</comment>
<keyword evidence="19 32" id="KW-1043">Host membrane</keyword>
<comment type="function">
    <text evidence="32">Envelope glycoprotein gp160: Oligomerizes in the host endoplasmic reticulum into predominantly trimers. In a second time, gp160 transits in the host Golgi, where glycosylation is completed. The precursor is then proteolytically cleaved in the trans-Golgi and thereby activated by cellular furin or furin-like proteases to produce gp120 and gp41.</text>
</comment>
<keyword evidence="16 32" id="KW-0732">Signal</keyword>
<dbReference type="Gene3D" id="1.20.5.490">
    <property type="entry name" value="Single helix bin"/>
    <property type="match status" value="1"/>
</dbReference>
<evidence type="ECO:0000256" key="17">
    <source>
        <dbReference type="ARBA" id="ARBA00022804"/>
    </source>
</evidence>
<reference evidence="37" key="1">
    <citation type="submission" date="2018-11" db="EMBL/GenBank/DDBJ databases">
        <title>Characterization of intact proviruses in blood and lymph node from HIV-infected individuals undergoing analytical treatment interruption.</title>
        <authorList>
            <person name="Vibholm L."/>
            <person name="Lorenzi J.C.C."/>
            <person name="Pai J.A."/>
            <person name="Cohen Y.Z."/>
            <person name="Oliveira T.Y."/>
            <person name="Barton J."/>
            <person name="Garcia M."/>
            <person name="Lu C.-L."/>
            <person name="Ablanedo-Terrazas Y."/>
            <person name="Del Rio Estrada P.M."/>
            <person name="Teran G.R."/>
            <person name="Tolstrup M."/>
            <person name="Denton P.W."/>
            <person name="Damsgaard T."/>
            <person name="Sogaard O.S."/>
            <person name="Nussenzweig M.C."/>
        </authorList>
    </citation>
    <scope>NUCLEOTIDE SEQUENCE</scope>
    <source>
        <strain evidence="37">LFSA-LN-15D5</strain>
    </source>
</reference>
<evidence type="ECO:0000256" key="33">
    <source>
        <dbReference type="RuleBase" id="RU363095"/>
    </source>
</evidence>
<dbReference type="FunFam" id="2.170.40.20:FF:000003">
    <property type="entry name" value="Envelope glycoprotein gp160"/>
    <property type="match status" value="1"/>
</dbReference>
<comment type="PTM">
    <text evidence="32">Specific enzymatic cleavages in vivo yield mature proteins. Envelope glycoproteins are synthesized as a inactive precursor that is heavily N-glycosylated and processed likely by host cell furin in the Golgi to yield the mature SU and TM proteins. The cleavage site between SU and TM requires the minimal sequence [KR]-X-[KR]-R. About 2 of the 9 disulfide bonds of gp41 are reduced by P4HB/PDI, following binding to CD4 receptor.</text>
</comment>
<dbReference type="GO" id="GO:0019062">
    <property type="term" value="P:virion attachment to host cell"/>
    <property type="evidence" value="ECO:0007669"/>
    <property type="project" value="UniProtKB-UniRule"/>
</dbReference>
<evidence type="ECO:0000313" key="37">
    <source>
        <dbReference type="EMBL" id="QAR19867.1"/>
    </source>
</evidence>